<protein>
    <recommendedName>
        <fullName evidence="3">DUF7137 domain-containing protein</fullName>
    </recommendedName>
</protein>
<dbReference type="GeneID" id="87808330"/>
<dbReference type="InterPro" id="IPR055561">
    <property type="entry name" value="DUF7137"/>
</dbReference>
<name>A0AAF0Y7Z5_9TREE</name>
<dbReference type="Proteomes" id="UP000827549">
    <property type="component" value="Chromosome 3"/>
</dbReference>
<feature type="transmembrane region" description="Helical" evidence="2">
    <location>
        <begin position="217"/>
        <end position="236"/>
    </location>
</feature>
<reference evidence="4" key="1">
    <citation type="submission" date="2023-10" db="EMBL/GenBank/DDBJ databases">
        <authorList>
            <person name="Noh H."/>
        </authorList>
    </citation>
    <scope>NUCLEOTIDE SEQUENCE</scope>
    <source>
        <strain evidence="4">DUCC4014</strain>
    </source>
</reference>
<feature type="compositionally biased region" description="Gly residues" evidence="1">
    <location>
        <begin position="14"/>
        <end position="31"/>
    </location>
</feature>
<keyword evidence="2" id="KW-0812">Transmembrane</keyword>
<sequence>MVNAYATVVARQAPGGGNNNGGNNNAGGGNGAAASPTPAPNPQQSQSASASTSSTSSISIPDSVPAGGILMIDPPNTASQSFYKIHPSEYITFRWNLTSLVVTPTSLTVIASCAANGNTYPVGPTDGTQNTIKGDSTQVVWNPYQWAQVPGQPAFAVATYQLEIYDEGGPGARARPGRFSPYTGTKFGMYLPQSPVPLDQWTCTTCSGAIRALGEPAGLSIFMSLLIVLITTFGMLRR</sequence>
<dbReference type="AlphaFoldDB" id="A0AAF0Y7Z5"/>
<feature type="compositionally biased region" description="Low complexity" evidence="1">
    <location>
        <begin position="32"/>
        <end position="57"/>
    </location>
</feature>
<keyword evidence="5" id="KW-1185">Reference proteome</keyword>
<keyword evidence="2" id="KW-0472">Membrane</keyword>
<evidence type="ECO:0000259" key="3">
    <source>
        <dbReference type="Pfam" id="PF23585"/>
    </source>
</evidence>
<evidence type="ECO:0000313" key="4">
    <source>
        <dbReference type="EMBL" id="WOO81577.1"/>
    </source>
</evidence>
<dbReference type="Pfam" id="PF23585">
    <property type="entry name" value="DUF7137"/>
    <property type="match status" value="1"/>
</dbReference>
<dbReference type="PANTHER" id="PTHR42028">
    <property type="entry name" value="CHROMOSOME 1, WHOLE GENOME SHOTGUN SEQUENCE"/>
    <property type="match status" value="1"/>
</dbReference>
<accession>A0AAF0Y7Z5</accession>
<keyword evidence="2" id="KW-1133">Transmembrane helix</keyword>
<evidence type="ECO:0000313" key="5">
    <source>
        <dbReference type="Proteomes" id="UP000827549"/>
    </source>
</evidence>
<evidence type="ECO:0000256" key="1">
    <source>
        <dbReference type="SAM" id="MobiDB-lite"/>
    </source>
</evidence>
<dbReference type="PANTHER" id="PTHR42028:SF1">
    <property type="entry name" value="YALI0E30657P"/>
    <property type="match status" value="1"/>
</dbReference>
<feature type="domain" description="DUF7137" evidence="3">
    <location>
        <begin position="64"/>
        <end position="205"/>
    </location>
</feature>
<organism evidence="4 5">
    <name type="scientific">Vanrija pseudolonga</name>
    <dbReference type="NCBI Taxonomy" id="143232"/>
    <lineage>
        <taxon>Eukaryota</taxon>
        <taxon>Fungi</taxon>
        <taxon>Dikarya</taxon>
        <taxon>Basidiomycota</taxon>
        <taxon>Agaricomycotina</taxon>
        <taxon>Tremellomycetes</taxon>
        <taxon>Trichosporonales</taxon>
        <taxon>Trichosporonaceae</taxon>
        <taxon>Vanrija</taxon>
    </lineage>
</organism>
<dbReference type="RefSeq" id="XP_062627609.1">
    <property type="nucleotide sequence ID" value="XM_062771625.1"/>
</dbReference>
<gene>
    <name evidence="4" type="ORF">LOC62_03G005099</name>
</gene>
<dbReference type="EMBL" id="CP086716">
    <property type="protein sequence ID" value="WOO81577.1"/>
    <property type="molecule type" value="Genomic_DNA"/>
</dbReference>
<feature type="region of interest" description="Disordered" evidence="1">
    <location>
        <begin position="11"/>
        <end position="59"/>
    </location>
</feature>
<evidence type="ECO:0000256" key="2">
    <source>
        <dbReference type="SAM" id="Phobius"/>
    </source>
</evidence>
<proteinExistence type="predicted"/>